<dbReference type="PANTHER" id="PTHR13778">
    <property type="entry name" value="GLYCOSYLTRANSFERASE 8 DOMAIN-CONTAINING PROTEIN"/>
    <property type="match status" value="1"/>
</dbReference>
<keyword evidence="2 4" id="KW-0808">Transferase</keyword>
<dbReference type="InterPro" id="IPR029044">
    <property type="entry name" value="Nucleotide-diphossugar_trans"/>
</dbReference>
<dbReference type="InterPro" id="IPR050748">
    <property type="entry name" value="Glycosyltrans_8_dom-fam"/>
</dbReference>
<dbReference type="KEGG" id="cph:Cpha266_1821"/>
<name>A1BHG0_CHLPD</name>
<reference evidence="4 5" key="1">
    <citation type="submission" date="2006-12" db="EMBL/GenBank/DDBJ databases">
        <title>Complete sequence of Chlorobium phaeobacteroides DSM 266.</title>
        <authorList>
            <consortium name="US DOE Joint Genome Institute"/>
            <person name="Copeland A."/>
            <person name="Lucas S."/>
            <person name="Lapidus A."/>
            <person name="Barry K."/>
            <person name="Detter J.C."/>
            <person name="Glavina del Rio T."/>
            <person name="Hammon N."/>
            <person name="Israni S."/>
            <person name="Pitluck S."/>
            <person name="Goltsman E."/>
            <person name="Schmutz J."/>
            <person name="Larimer F."/>
            <person name="Land M."/>
            <person name="Hauser L."/>
            <person name="Mikhailova N."/>
            <person name="Li T."/>
            <person name="Overmann J."/>
            <person name="Bryant D.A."/>
            <person name="Richardson P."/>
        </authorList>
    </citation>
    <scope>NUCLEOTIDE SEQUENCE [LARGE SCALE GENOMIC DNA]</scope>
    <source>
        <strain evidence="4 5">DSM 266</strain>
    </source>
</reference>
<dbReference type="Gene3D" id="3.90.550.10">
    <property type="entry name" value="Spore Coat Polysaccharide Biosynthesis Protein SpsA, Chain A"/>
    <property type="match status" value="1"/>
</dbReference>
<dbReference type="Proteomes" id="UP000008701">
    <property type="component" value="Chromosome"/>
</dbReference>
<protein>
    <submittedName>
        <fullName evidence="4">Glycosyl transferase, family 8</fullName>
    </submittedName>
</protein>
<evidence type="ECO:0000256" key="1">
    <source>
        <dbReference type="ARBA" id="ARBA00022676"/>
    </source>
</evidence>
<dbReference type="SUPFAM" id="SSF53448">
    <property type="entry name" value="Nucleotide-diphospho-sugar transferases"/>
    <property type="match status" value="1"/>
</dbReference>
<dbReference type="AlphaFoldDB" id="A1BHG0"/>
<dbReference type="eggNOG" id="COG1442">
    <property type="taxonomic scope" value="Bacteria"/>
</dbReference>
<dbReference type="GO" id="GO:0016757">
    <property type="term" value="F:glycosyltransferase activity"/>
    <property type="evidence" value="ECO:0007669"/>
    <property type="project" value="UniProtKB-KW"/>
</dbReference>
<evidence type="ECO:0000313" key="5">
    <source>
        <dbReference type="Proteomes" id="UP000008701"/>
    </source>
</evidence>
<dbReference type="CDD" id="cd04194">
    <property type="entry name" value="GT8_A4GalT_like"/>
    <property type="match status" value="1"/>
</dbReference>
<keyword evidence="3" id="KW-0479">Metal-binding</keyword>
<evidence type="ECO:0000256" key="3">
    <source>
        <dbReference type="ARBA" id="ARBA00022723"/>
    </source>
</evidence>
<accession>A1BHG0</accession>
<dbReference type="HOGENOM" id="CLU_050833_0_2_10"/>
<dbReference type="Pfam" id="PF01501">
    <property type="entry name" value="Glyco_transf_8"/>
    <property type="match status" value="1"/>
</dbReference>
<keyword evidence="1" id="KW-0328">Glycosyltransferase</keyword>
<dbReference type="EMBL" id="CP000492">
    <property type="protein sequence ID" value="ABL65837.1"/>
    <property type="molecule type" value="Genomic_DNA"/>
</dbReference>
<dbReference type="STRING" id="290317.Cpha266_1821"/>
<gene>
    <name evidence="4" type="ordered locus">Cpha266_1821</name>
</gene>
<dbReference type="InterPro" id="IPR002495">
    <property type="entry name" value="Glyco_trans_8"/>
</dbReference>
<sequence>MLHMKNTVNIVFATDKNYIQHLSAALVSLLENNKDLSFTVYIISSGMSEKSYRNIEEIIKTGNCTVKHITVSDELFVKLATAHPFYPKGTYYRLLIPDLIDEEKILYLDSDIIVNGSIKELYNQDVEDYFVCAIEDPGFDRHRQLQMDKESIYFNSGMMLINLAKWKSTGLQKKVIDFIEHNPDAIWFPDQCGLNSVINGRWKKVPLKYNQQSSIFSDDFEKKFDCFSVEELAEAKKNPVIIHYTGGSKPWHFKNRHPYKKLYWKYLKMTPYRNAIYSDLMPMYLLKSIVPKGLKKKIKGFLKKDGR</sequence>
<organism evidence="4 5">
    <name type="scientific">Chlorobium phaeobacteroides (strain DSM 266 / SMG 266 / 2430)</name>
    <dbReference type="NCBI Taxonomy" id="290317"/>
    <lineage>
        <taxon>Bacteria</taxon>
        <taxon>Pseudomonadati</taxon>
        <taxon>Chlorobiota</taxon>
        <taxon>Chlorobiia</taxon>
        <taxon>Chlorobiales</taxon>
        <taxon>Chlorobiaceae</taxon>
        <taxon>Chlorobium/Pelodictyon group</taxon>
        <taxon>Chlorobium</taxon>
    </lineage>
</organism>
<evidence type="ECO:0000313" key="4">
    <source>
        <dbReference type="EMBL" id="ABL65837.1"/>
    </source>
</evidence>
<dbReference type="PANTHER" id="PTHR13778:SF47">
    <property type="entry name" value="LIPOPOLYSACCHARIDE 1,3-GALACTOSYLTRANSFERASE"/>
    <property type="match status" value="1"/>
</dbReference>
<dbReference type="CAZy" id="GT8">
    <property type="family name" value="Glycosyltransferase Family 8"/>
</dbReference>
<evidence type="ECO:0000256" key="2">
    <source>
        <dbReference type="ARBA" id="ARBA00022679"/>
    </source>
</evidence>
<dbReference type="GO" id="GO:0046872">
    <property type="term" value="F:metal ion binding"/>
    <property type="evidence" value="ECO:0007669"/>
    <property type="project" value="UniProtKB-KW"/>
</dbReference>
<keyword evidence="5" id="KW-1185">Reference proteome</keyword>
<proteinExistence type="predicted"/>